<feature type="domain" description="SseB protein N-terminal" evidence="2">
    <location>
        <begin position="11"/>
        <end position="119"/>
    </location>
</feature>
<dbReference type="InterPro" id="IPR009839">
    <property type="entry name" value="SseB_N"/>
</dbReference>
<reference evidence="3 4" key="1">
    <citation type="submission" date="2022-10" db="EMBL/GenBank/DDBJ databases">
        <title>Defluviimonas sp. nov., isolated from ocean surface sediments.</title>
        <authorList>
            <person name="He W."/>
            <person name="Wang L."/>
            <person name="Zhang D.-F."/>
        </authorList>
    </citation>
    <scope>NUCLEOTIDE SEQUENCE [LARGE SCALE GENOMIC DNA]</scope>
    <source>
        <strain evidence="3 4">WL0024</strain>
    </source>
</reference>
<feature type="region of interest" description="Disordered" evidence="1">
    <location>
        <begin position="241"/>
        <end position="264"/>
    </location>
</feature>
<evidence type="ECO:0000259" key="2">
    <source>
        <dbReference type="Pfam" id="PF07179"/>
    </source>
</evidence>
<comment type="caution">
    <text evidence="3">The sequence shown here is derived from an EMBL/GenBank/DDBJ whole genome shotgun (WGS) entry which is preliminary data.</text>
</comment>
<accession>A0ABT2X7C5</accession>
<protein>
    <submittedName>
        <fullName evidence="3">SseB family protein</fullName>
    </submittedName>
</protein>
<evidence type="ECO:0000313" key="3">
    <source>
        <dbReference type="EMBL" id="MCU9849545.1"/>
    </source>
</evidence>
<gene>
    <name evidence="3" type="ORF">OEZ60_16210</name>
</gene>
<organism evidence="3 4">
    <name type="scientific">Albidovulum salinarum</name>
    <dbReference type="NCBI Taxonomy" id="2984153"/>
    <lineage>
        <taxon>Bacteria</taxon>
        <taxon>Pseudomonadati</taxon>
        <taxon>Pseudomonadota</taxon>
        <taxon>Alphaproteobacteria</taxon>
        <taxon>Rhodobacterales</taxon>
        <taxon>Paracoccaceae</taxon>
        <taxon>Albidovulum</taxon>
    </lineage>
</organism>
<dbReference type="RefSeq" id="WP_263338371.1">
    <property type="nucleotide sequence ID" value="NZ_JAOVQO010000016.1"/>
</dbReference>
<dbReference type="Pfam" id="PF07179">
    <property type="entry name" value="SseB"/>
    <property type="match status" value="1"/>
</dbReference>
<dbReference type="Proteomes" id="UP001209535">
    <property type="component" value="Unassembled WGS sequence"/>
</dbReference>
<proteinExistence type="predicted"/>
<evidence type="ECO:0000256" key="1">
    <source>
        <dbReference type="SAM" id="MobiDB-lite"/>
    </source>
</evidence>
<dbReference type="EMBL" id="JAOVQO010000016">
    <property type="protein sequence ID" value="MCU9849545.1"/>
    <property type="molecule type" value="Genomic_DNA"/>
</dbReference>
<evidence type="ECO:0000313" key="4">
    <source>
        <dbReference type="Proteomes" id="UP001209535"/>
    </source>
</evidence>
<keyword evidence="4" id="KW-1185">Reference proteome</keyword>
<sequence>MVETILDRAHAAMAAAPEDDAARLRFYERLADAELFLLLQAEPVDDAVAPQLFVLEEGPFAVAFDSEERLAAFAEAVVPYVALPGRVVARELAGQGVGLGLNLGVAPSEFLMPAEALAWLAGTLDHAPEHAEARPISVAAPAGLPEAVVAALDAKLAGLAGLARAAHLVAVGYQGGRRGHLLAFEGARAGAEAALAKAVSEALVFSGIEAGEIDVAFLTADDALTSRIVRVALRFDLPEPQSETAQVLAPSAPGMDPARPPKLR</sequence>
<name>A0ABT2X7C5_9RHOB</name>